<organism evidence="2 3">
    <name type="scientific">Anisodus tanguticus</name>
    <dbReference type="NCBI Taxonomy" id="243964"/>
    <lineage>
        <taxon>Eukaryota</taxon>
        <taxon>Viridiplantae</taxon>
        <taxon>Streptophyta</taxon>
        <taxon>Embryophyta</taxon>
        <taxon>Tracheophyta</taxon>
        <taxon>Spermatophyta</taxon>
        <taxon>Magnoliopsida</taxon>
        <taxon>eudicotyledons</taxon>
        <taxon>Gunneridae</taxon>
        <taxon>Pentapetalae</taxon>
        <taxon>asterids</taxon>
        <taxon>lamiids</taxon>
        <taxon>Solanales</taxon>
        <taxon>Solanaceae</taxon>
        <taxon>Solanoideae</taxon>
        <taxon>Hyoscyameae</taxon>
        <taxon>Anisodus</taxon>
    </lineage>
</organism>
<keyword evidence="3" id="KW-1185">Reference proteome</keyword>
<comment type="caution">
    <text evidence="2">The sequence shown here is derived from an EMBL/GenBank/DDBJ whole genome shotgun (WGS) entry which is preliminary data.</text>
</comment>
<protein>
    <submittedName>
        <fullName evidence="2">Uncharacterized protein</fullName>
    </submittedName>
</protein>
<feature type="region of interest" description="Disordered" evidence="1">
    <location>
        <begin position="1"/>
        <end position="93"/>
    </location>
</feature>
<feature type="compositionally biased region" description="Polar residues" evidence="1">
    <location>
        <begin position="55"/>
        <end position="83"/>
    </location>
</feature>
<gene>
    <name evidence="2" type="ORF">RND71_031108</name>
</gene>
<dbReference type="Proteomes" id="UP001291623">
    <property type="component" value="Unassembled WGS sequence"/>
</dbReference>
<sequence>MKVNEKETSKMLTENKHMFESSGGTTLTNSSRSIMRSGSSSRSTKRKHSDGPAKSNDQSIQDSGRSGLSALISSGSFDQSQDQKSMKKRKIDG</sequence>
<reference evidence="2" key="1">
    <citation type="submission" date="2023-12" db="EMBL/GenBank/DDBJ databases">
        <title>Genome assembly of Anisodus tanguticus.</title>
        <authorList>
            <person name="Wang Y.-J."/>
        </authorList>
    </citation>
    <scope>NUCLEOTIDE SEQUENCE</scope>
    <source>
        <strain evidence="2">KB-2021</strain>
        <tissue evidence="2">Leaf</tissue>
    </source>
</reference>
<feature type="compositionally biased region" description="Basic and acidic residues" evidence="1">
    <location>
        <begin position="1"/>
        <end position="19"/>
    </location>
</feature>
<accession>A0AAE1UX83</accession>
<evidence type="ECO:0000313" key="3">
    <source>
        <dbReference type="Proteomes" id="UP001291623"/>
    </source>
</evidence>
<dbReference type="AlphaFoldDB" id="A0AAE1UX83"/>
<feature type="compositionally biased region" description="Low complexity" evidence="1">
    <location>
        <begin position="30"/>
        <end position="42"/>
    </location>
</feature>
<proteinExistence type="predicted"/>
<evidence type="ECO:0000313" key="2">
    <source>
        <dbReference type="EMBL" id="KAK4348353.1"/>
    </source>
</evidence>
<name>A0AAE1UX83_9SOLA</name>
<evidence type="ECO:0000256" key="1">
    <source>
        <dbReference type="SAM" id="MobiDB-lite"/>
    </source>
</evidence>
<dbReference type="EMBL" id="JAVYJV010000017">
    <property type="protein sequence ID" value="KAK4348353.1"/>
    <property type="molecule type" value="Genomic_DNA"/>
</dbReference>